<name>A0A364RCZ5_9BACT</name>
<proteinExistence type="predicted"/>
<dbReference type="Proteomes" id="UP000251692">
    <property type="component" value="Unassembled WGS sequence"/>
</dbReference>
<reference evidence="1 2" key="2">
    <citation type="submission" date="2018-07" db="EMBL/GenBank/DDBJ databases">
        <title>Pontibacter sp. 2b14 genomic sequence and assembly.</title>
        <authorList>
            <person name="Du Z.-J."/>
        </authorList>
    </citation>
    <scope>NUCLEOTIDE SEQUENCE [LARGE SCALE GENOMIC DNA]</scope>
    <source>
        <strain evidence="1 2">2b14</strain>
    </source>
</reference>
<protein>
    <recommendedName>
        <fullName evidence="3">Lipoprotein</fullName>
    </recommendedName>
</protein>
<evidence type="ECO:0000313" key="2">
    <source>
        <dbReference type="Proteomes" id="UP000251692"/>
    </source>
</evidence>
<dbReference type="EMBL" id="QMDV01000003">
    <property type="protein sequence ID" value="RAU82153.1"/>
    <property type="molecule type" value="Genomic_DNA"/>
</dbReference>
<dbReference type="RefSeq" id="WP_112305746.1">
    <property type="nucleotide sequence ID" value="NZ_QMDV01000003.1"/>
</dbReference>
<dbReference type="AlphaFoldDB" id="A0A364RCZ5"/>
<evidence type="ECO:0008006" key="3">
    <source>
        <dbReference type="Google" id="ProtNLM"/>
    </source>
</evidence>
<accession>A0A364RCZ5</accession>
<gene>
    <name evidence="1" type="ORF">DP923_10120</name>
</gene>
<organism evidence="1 2">
    <name type="scientific">Pontibacter arcticus</name>
    <dbReference type="NCBI Taxonomy" id="2080288"/>
    <lineage>
        <taxon>Bacteria</taxon>
        <taxon>Pseudomonadati</taxon>
        <taxon>Bacteroidota</taxon>
        <taxon>Cytophagia</taxon>
        <taxon>Cytophagales</taxon>
        <taxon>Hymenobacteraceae</taxon>
        <taxon>Pontibacter</taxon>
    </lineage>
</organism>
<comment type="caution">
    <text evidence="1">The sequence shown here is derived from an EMBL/GenBank/DDBJ whole genome shotgun (WGS) entry which is preliminary data.</text>
</comment>
<reference evidence="1 2" key="1">
    <citation type="submission" date="2018-06" db="EMBL/GenBank/DDBJ databases">
        <authorList>
            <person name="Liu Z.-W."/>
        </authorList>
    </citation>
    <scope>NUCLEOTIDE SEQUENCE [LARGE SCALE GENOMIC DNA]</scope>
    <source>
        <strain evidence="1 2">2b14</strain>
    </source>
</reference>
<sequence length="70" mass="7746">MKSLRQLIVAILVVAGIGLSACSTMGSMVGNNGKINMGYGGYKKNPYAQHKKPKKPYYIRQQSMWAKALR</sequence>
<keyword evidence="2" id="KW-1185">Reference proteome</keyword>
<evidence type="ECO:0000313" key="1">
    <source>
        <dbReference type="EMBL" id="RAU82153.1"/>
    </source>
</evidence>
<dbReference type="PROSITE" id="PS51257">
    <property type="entry name" value="PROKAR_LIPOPROTEIN"/>
    <property type="match status" value="1"/>
</dbReference>